<keyword evidence="4" id="KW-1185">Reference proteome</keyword>
<feature type="domain" description="GerMN" evidence="2">
    <location>
        <begin position="230"/>
        <end position="316"/>
    </location>
</feature>
<feature type="domain" description="GerMN" evidence="2">
    <location>
        <begin position="75"/>
        <end position="167"/>
    </location>
</feature>
<accession>A0ABS1JA34</accession>
<dbReference type="EMBL" id="JAEQNB010000003">
    <property type="protein sequence ID" value="MBL0387144.1"/>
    <property type="molecule type" value="Genomic_DNA"/>
</dbReference>
<evidence type="ECO:0000256" key="1">
    <source>
        <dbReference type="SAM" id="SignalP"/>
    </source>
</evidence>
<dbReference type="SMART" id="SM00909">
    <property type="entry name" value="Germane"/>
    <property type="match status" value="2"/>
</dbReference>
<evidence type="ECO:0000313" key="3">
    <source>
        <dbReference type="EMBL" id="MBL0387144.1"/>
    </source>
</evidence>
<feature type="signal peptide" evidence="1">
    <location>
        <begin position="1"/>
        <end position="19"/>
    </location>
</feature>
<dbReference type="Pfam" id="PF10646">
    <property type="entry name" value="Germane"/>
    <property type="match status" value="2"/>
</dbReference>
<evidence type="ECO:0000313" key="4">
    <source>
        <dbReference type="Proteomes" id="UP000602284"/>
    </source>
</evidence>
<keyword evidence="1" id="KW-0732">Signal</keyword>
<dbReference type="PROSITE" id="PS51257">
    <property type="entry name" value="PROKAR_LIPOPROTEIN"/>
    <property type="match status" value="1"/>
</dbReference>
<proteinExistence type="predicted"/>
<dbReference type="RefSeq" id="WP_201634859.1">
    <property type="nucleotide sequence ID" value="NZ_JAEQNB010000003.1"/>
</dbReference>
<feature type="chain" id="PRO_5046464596" evidence="1">
    <location>
        <begin position="20"/>
        <end position="348"/>
    </location>
</feature>
<comment type="caution">
    <text evidence="3">The sequence shown here is derived from an EMBL/GenBank/DDBJ whole genome shotgun (WGS) entry which is preliminary data.</text>
</comment>
<dbReference type="InterPro" id="IPR019606">
    <property type="entry name" value="GerMN"/>
</dbReference>
<name>A0ABS1JA34_9BACL</name>
<organism evidence="3 4">
    <name type="scientific">Tumebacillus amylolyticus</name>
    <dbReference type="NCBI Taxonomy" id="2801339"/>
    <lineage>
        <taxon>Bacteria</taxon>
        <taxon>Bacillati</taxon>
        <taxon>Bacillota</taxon>
        <taxon>Bacilli</taxon>
        <taxon>Bacillales</taxon>
        <taxon>Alicyclobacillaceae</taxon>
        <taxon>Tumebacillus</taxon>
    </lineage>
</organism>
<protein>
    <submittedName>
        <fullName evidence="3">GerMN domain-containing protein</fullName>
    </submittedName>
</protein>
<reference evidence="3 4" key="1">
    <citation type="submission" date="2021-01" db="EMBL/GenBank/DDBJ databases">
        <title>Tumebacillus sp. strain ITR2 16S ribosomal RNA gene Genome sequencing and assembly.</title>
        <authorList>
            <person name="Kang M."/>
        </authorList>
    </citation>
    <scope>NUCLEOTIDE SEQUENCE [LARGE SCALE GENOMIC DNA]</scope>
    <source>
        <strain evidence="3 4">ITR2</strain>
    </source>
</reference>
<gene>
    <name evidence="3" type="ORF">JJB07_10840</name>
</gene>
<dbReference type="Proteomes" id="UP000602284">
    <property type="component" value="Unassembled WGS sequence"/>
</dbReference>
<sequence>MRKKYHYALVAVLAMSIVAATGCTLTPEKTSTPSTSQGTAGEQATNVMPTTVYVSNQNGFVVPLNIKMEKTNSIAKSTLEHMVAGGPGDASLSGTGLQNVLPKGTQIKGVSINNHVARVDFSKDVLNYKTEEQEHAIVDAVVWSLTGIEGISKVQFIIDGKAQPTLKNGTPISDAISRDNGINLQVANGVTPSNATKLTLYFSGANQEGNFSYLVPVTRIVPKSDSSKMVELTMAELAKGPNVDGLEAVVQPTLKLQKSDQKDKVAVLDFGNDFQVSSGTNAEKNMVNSIVLSVAANTGVQQVQFTVNGKAPSMAQATAKPDAMNVAKQWMDFSKPVTAPKVVNEQKL</sequence>
<evidence type="ECO:0000259" key="2">
    <source>
        <dbReference type="SMART" id="SM00909"/>
    </source>
</evidence>